<dbReference type="Proteomes" id="UP001055072">
    <property type="component" value="Unassembled WGS sequence"/>
</dbReference>
<proteinExistence type="predicted"/>
<reference evidence="1" key="1">
    <citation type="journal article" date="2021" name="Environ. Microbiol.">
        <title>Gene family expansions and transcriptome signatures uncover fungal adaptations to wood decay.</title>
        <authorList>
            <person name="Hage H."/>
            <person name="Miyauchi S."/>
            <person name="Viragh M."/>
            <person name="Drula E."/>
            <person name="Min B."/>
            <person name="Chaduli D."/>
            <person name="Navarro D."/>
            <person name="Favel A."/>
            <person name="Norest M."/>
            <person name="Lesage-Meessen L."/>
            <person name="Balint B."/>
            <person name="Merenyi Z."/>
            <person name="de Eugenio L."/>
            <person name="Morin E."/>
            <person name="Martinez A.T."/>
            <person name="Baldrian P."/>
            <person name="Stursova M."/>
            <person name="Martinez M.J."/>
            <person name="Novotny C."/>
            <person name="Magnuson J.K."/>
            <person name="Spatafora J.W."/>
            <person name="Maurice S."/>
            <person name="Pangilinan J."/>
            <person name="Andreopoulos W."/>
            <person name="LaButti K."/>
            <person name="Hundley H."/>
            <person name="Na H."/>
            <person name="Kuo A."/>
            <person name="Barry K."/>
            <person name="Lipzen A."/>
            <person name="Henrissat B."/>
            <person name="Riley R."/>
            <person name="Ahrendt S."/>
            <person name="Nagy L.G."/>
            <person name="Grigoriev I.V."/>
            <person name="Martin F."/>
            <person name="Rosso M.N."/>
        </authorList>
    </citation>
    <scope>NUCLEOTIDE SEQUENCE</scope>
    <source>
        <strain evidence="1">CBS 384.51</strain>
    </source>
</reference>
<accession>A0ACB8TR02</accession>
<evidence type="ECO:0000313" key="2">
    <source>
        <dbReference type="Proteomes" id="UP001055072"/>
    </source>
</evidence>
<protein>
    <submittedName>
        <fullName evidence="1">Uncharacterized protein</fullName>
    </submittedName>
</protein>
<organism evidence="1 2">
    <name type="scientific">Irpex rosettiformis</name>
    <dbReference type="NCBI Taxonomy" id="378272"/>
    <lineage>
        <taxon>Eukaryota</taxon>
        <taxon>Fungi</taxon>
        <taxon>Dikarya</taxon>
        <taxon>Basidiomycota</taxon>
        <taxon>Agaricomycotina</taxon>
        <taxon>Agaricomycetes</taxon>
        <taxon>Polyporales</taxon>
        <taxon>Irpicaceae</taxon>
        <taxon>Irpex</taxon>
    </lineage>
</organism>
<evidence type="ECO:0000313" key="1">
    <source>
        <dbReference type="EMBL" id="KAI0084413.1"/>
    </source>
</evidence>
<gene>
    <name evidence="1" type="ORF">BDY19DRAFT_997766</name>
</gene>
<dbReference type="EMBL" id="MU274943">
    <property type="protein sequence ID" value="KAI0084413.1"/>
    <property type="molecule type" value="Genomic_DNA"/>
</dbReference>
<name>A0ACB8TR02_9APHY</name>
<sequence length="408" mass="46188">MEASPEFRGGVRDMWERYGLLGSSPSDEAHTDGLKYTQYFFLAGLCVLLYDHGLTFSQEVEVIWKRKKTKLTFIFLLVRYYCVAAMIVVCFAYFSTEMTRERCAKWMLFLPLGVTMPLSLLPSILMSVRVWAMYNANRYILGFLLLYLAAQTAAGLWQYTYPGAKPAPLPLDNYEYHFCIYLPPAKIGHFSIMYVSMEVAFDSVIFLLTASRTVYMHYHRRKERQQHRWSTPMTFRGWTLVESLLRDGALYFAAIFSINLTWVVMILHAPTGLRAIAGQPSACLMTTIICRITMNLRVTAYADPQQDASRLHTSGHGSGQVLSSFRPAIREEQVESFSLGPIKSPNAIAGVNSGFSSRDARLSVGYTKFGKRDSVEDNVSDVDKPFANGNGYGDFAFQHKVFEEGHAI</sequence>
<comment type="caution">
    <text evidence="1">The sequence shown here is derived from an EMBL/GenBank/DDBJ whole genome shotgun (WGS) entry which is preliminary data.</text>
</comment>
<keyword evidence="2" id="KW-1185">Reference proteome</keyword>